<feature type="domain" description="Saccharopine dehydrogenase-like C-terminal" evidence="3">
    <location>
        <begin position="121"/>
        <end position="367"/>
    </location>
</feature>
<dbReference type="RefSeq" id="WP_309203208.1">
    <property type="nucleotide sequence ID" value="NZ_CP133548.1"/>
</dbReference>
<dbReference type="Proteomes" id="UP001239782">
    <property type="component" value="Chromosome"/>
</dbReference>
<feature type="domain" description="Saccharopine dehydrogenase NADP binding" evidence="2">
    <location>
        <begin position="4"/>
        <end position="116"/>
    </location>
</feature>
<organism evidence="4 5">
    <name type="scientific">Pleionea litopenaei</name>
    <dbReference type="NCBI Taxonomy" id="3070815"/>
    <lineage>
        <taxon>Bacteria</taxon>
        <taxon>Pseudomonadati</taxon>
        <taxon>Pseudomonadota</taxon>
        <taxon>Gammaproteobacteria</taxon>
        <taxon>Oceanospirillales</taxon>
        <taxon>Pleioneaceae</taxon>
        <taxon>Pleionea</taxon>
    </lineage>
</organism>
<dbReference type="PANTHER" id="PTHR11133:SF22">
    <property type="entry name" value="ALPHA-AMINOADIPIC SEMIALDEHYDE SYNTHASE, MITOCHONDRIAL"/>
    <property type="match status" value="1"/>
</dbReference>
<name>A0AA51RV14_9GAMM</name>
<evidence type="ECO:0000259" key="2">
    <source>
        <dbReference type="Pfam" id="PF03435"/>
    </source>
</evidence>
<dbReference type="KEGG" id="plei:Q9312_03690"/>
<evidence type="ECO:0000313" key="5">
    <source>
        <dbReference type="Proteomes" id="UP001239782"/>
    </source>
</evidence>
<evidence type="ECO:0000259" key="3">
    <source>
        <dbReference type="Pfam" id="PF16653"/>
    </source>
</evidence>
<dbReference type="InterPro" id="IPR051168">
    <property type="entry name" value="AASS"/>
</dbReference>
<gene>
    <name evidence="4" type="ORF">Q9312_03690</name>
</gene>
<dbReference type="InterPro" id="IPR032095">
    <property type="entry name" value="Sacchrp_dh-like_C"/>
</dbReference>
<dbReference type="SUPFAM" id="SSF51735">
    <property type="entry name" value="NAD(P)-binding Rossmann-fold domains"/>
    <property type="match status" value="1"/>
</dbReference>
<evidence type="ECO:0000313" key="4">
    <source>
        <dbReference type="EMBL" id="WMS88024.1"/>
    </source>
</evidence>
<dbReference type="Gene3D" id="3.40.50.720">
    <property type="entry name" value="NAD(P)-binding Rossmann-like Domain"/>
    <property type="match status" value="1"/>
</dbReference>
<accession>A0AA51RV14</accession>
<keyword evidence="5" id="KW-1185">Reference proteome</keyword>
<dbReference type="Gene3D" id="3.30.360.10">
    <property type="entry name" value="Dihydrodipicolinate Reductase, domain 2"/>
    <property type="match status" value="1"/>
</dbReference>
<keyword evidence="1" id="KW-0560">Oxidoreductase</keyword>
<dbReference type="InterPro" id="IPR005097">
    <property type="entry name" value="Sacchrp_dh_NADP-bd"/>
</dbReference>
<dbReference type="Pfam" id="PF16653">
    <property type="entry name" value="Sacchrp_dh_C"/>
    <property type="match status" value="1"/>
</dbReference>
<dbReference type="Pfam" id="PF03435">
    <property type="entry name" value="Sacchrp_dh_NADP"/>
    <property type="match status" value="1"/>
</dbReference>
<dbReference type="PANTHER" id="PTHR11133">
    <property type="entry name" value="SACCHAROPINE DEHYDROGENASE"/>
    <property type="match status" value="1"/>
</dbReference>
<reference evidence="4 5" key="1">
    <citation type="submission" date="2023-08" db="EMBL/GenBank/DDBJ databases">
        <title>Pleionea litopenaei sp. nov., isolated from stomach of juvenile Litopenaeus vannamei.</title>
        <authorList>
            <person name="Rho A.M."/>
            <person name="Hwang C.Y."/>
        </authorList>
    </citation>
    <scope>NUCLEOTIDE SEQUENCE [LARGE SCALE GENOMIC DNA]</scope>
    <source>
        <strain evidence="4 5">HL-JVS1</strain>
    </source>
</reference>
<dbReference type="GO" id="GO:0016491">
    <property type="term" value="F:oxidoreductase activity"/>
    <property type="evidence" value="ECO:0007669"/>
    <property type="project" value="UniProtKB-KW"/>
</dbReference>
<dbReference type="SUPFAM" id="SSF55347">
    <property type="entry name" value="Glyceraldehyde-3-phosphate dehydrogenase-like, C-terminal domain"/>
    <property type="match status" value="1"/>
</dbReference>
<proteinExistence type="predicted"/>
<dbReference type="InterPro" id="IPR036291">
    <property type="entry name" value="NAD(P)-bd_dom_sf"/>
</dbReference>
<protein>
    <submittedName>
        <fullName evidence="4">Saccharopine dehydrogenase C-terminal domain-containing protein</fullName>
    </submittedName>
</protein>
<evidence type="ECO:0000256" key="1">
    <source>
        <dbReference type="ARBA" id="ARBA00023002"/>
    </source>
</evidence>
<sequence length="383" mass="42518">MANICVLGCGMVGSAMAIDLVKNHSVTVADKNKKALADTKEKADDLKTIAADLSDADAISDVIEDADLVVCAVPGFMGFNVLKTVLNNKKSAVDISFFPENALDLDYLAKKHEVYALVDCGVAPGMDNILLGHHDSTMKVQKFECLVGGLPRQRRWPFEYKAPFSPIDVIEEYTRPARFVENGKLVTRPPLTDCELVHFDKVGTLESFNTDGLRTLLQTMDHIPDMKEKTLRYPRHAEYIKVLAETGFFSEEPIEVGGVSVSPLDFTAKVLIDNWKLKRNESEFTVMRVTIEGEESGKTKRYVYNLYDETDTASATSSMARTTGFTATAAVNYLLENKPSESGIIAPEVFGAYDGACDYVLKYLNERNVQYKKEETTLSTERS</sequence>
<dbReference type="EMBL" id="CP133548">
    <property type="protein sequence ID" value="WMS88024.1"/>
    <property type="molecule type" value="Genomic_DNA"/>
</dbReference>
<dbReference type="AlphaFoldDB" id="A0AA51RV14"/>